<evidence type="ECO:0000313" key="3">
    <source>
        <dbReference type="Proteomes" id="UP000286974"/>
    </source>
</evidence>
<protein>
    <submittedName>
        <fullName evidence="2">Uncharacterized protein</fullName>
    </submittedName>
</protein>
<keyword evidence="3" id="KW-1185">Reference proteome</keyword>
<name>A0A401FPI6_9LACO</name>
<dbReference type="EMBL" id="BEXA01000008">
    <property type="protein sequence ID" value="GAY74300.1"/>
    <property type="molecule type" value="Genomic_DNA"/>
</dbReference>
<evidence type="ECO:0000313" key="2">
    <source>
        <dbReference type="EMBL" id="GAY74300.1"/>
    </source>
</evidence>
<sequence length="45" mass="4949">MDFAFGDLTVDTDTVTPIVKVADQSTATTRQATHPNTQHEWGTDE</sequence>
<accession>A0A401FPI6</accession>
<feature type="region of interest" description="Disordered" evidence="1">
    <location>
        <begin position="25"/>
        <end position="45"/>
    </location>
</feature>
<dbReference type="Proteomes" id="UP000286974">
    <property type="component" value="Unassembled WGS sequence"/>
</dbReference>
<comment type="caution">
    <text evidence="2">The sequence shown here is derived from an EMBL/GenBank/DDBJ whole genome shotgun (WGS) entry which is preliminary data.</text>
</comment>
<reference evidence="2 3" key="1">
    <citation type="submission" date="2017-11" db="EMBL/GenBank/DDBJ databases">
        <title>Draft Genome Sequence of Lactobacillus curieae NBRC 111893 isolated from Koso, a Japanese sugar-Vegetable Fermented Beverage.</title>
        <authorList>
            <person name="Chiou T.Y."/>
            <person name="Oshima K."/>
            <person name="Suda W."/>
            <person name="Hattori M."/>
            <person name="Takahashi T."/>
        </authorList>
    </citation>
    <scope>NUCLEOTIDE SEQUENCE [LARGE SCALE GENOMIC DNA]</scope>
    <source>
        <strain evidence="2 3">NBRC111893</strain>
    </source>
</reference>
<evidence type="ECO:0000256" key="1">
    <source>
        <dbReference type="SAM" id="MobiDB-lite"/>
    </source>
</evidence>
<organism evidence="2 3">
    <name type="scientific">Lentilactobacillus kosonis</name>
    <dbReference type="NCBI Taxonomy" id="2810561"/>
    <lineage>
        <taxon>Bacteria</taxon>
        <taxon>Bacillati</taxon>
        <taxon>Bacillota</taxon>
        <taxon>Bacilli</taxon>
        <taxon>Lactobacillales</taxon>
        <taxon>Lactobacillaceae</taxon>
        <taxon>Lentilactobacillus</taxon>
    </lineage>
</organism>
<gene>
    <name evidence="2" type="ORF">NBRC111893_2446</name>
</gene>
<proteinExistence type="predicted"/>
<dbReference type="AlphaFoldDB" id="A0A401FPI6"/>